<evidence type="ECO:0000256" key="5">
    <source>
        <dbReference type="ARBA" id="ARBA00022741"/>
    </source>
</evidence>
<keyword evidence="6 12" id="KW-0067">ATP-binding</keyword>
<evidence type="ECO:0000256" key="10">
    <source>
        <dbReference type="SAM" id="Phobius"/>
    </source>
</evidence>
<protein>
    <submittedName>
        <fullName evidence="12">ABC transporter ATP-binding protein/permease</fullName>
    </submittedName>
</protein>
<dbReference type="InterPro" id="IPR003593">
    <property type="entry name" value="AAA+_ATPase"/>
</dbReference>
<dbReference type="InterPro" id="IPR027417">
    <property type="entry name" value="P-loop_NTPase"/>
</dbReference>
<feature type="domain" description="ABC transporter" evidence="11">
    <location>
        <begin position="2"/>
        <end position="239"/>
    </location>
</feature>
<keyword evidence="5" id="KW-0547">Nucleotide-binding</keyword>
<dbReference type="InterPro" id="IPR003439">
    <property type="entry name" value="ABC_transporter-like_ATP-bd"/>
</dbReference>
<feature type="transmembrane region" description="Helical" evidence="10">
    <location>
        <begin position="342"/>
        <end position="365"/>
    </location>
</feature>
<keyword evidence="2" id="KW-0813">Transport</keyword>
<dbReference type="PROSITE" id="PS50893">
    <property type="entry name" value="ABC_TRANSPORTER_2"/>
    <property type="match status" value="1"/>
</dbReference>
<evidence type="ECO:0000256" key="1">
    <source>
        <dbReference type="ARBA" id="ARBA00004429"/>
    </source>
</evidence>
<dbReference type="GO" id="GO:0005886">
    <property type="term" value="C:plasma membrane"/>
    <property type="evidence" value="ECO:0007669"/>
    <property type="project" value="UniProtKB-SubCell"/>
</dbReference>
<comment type="similarity">
    <text evidence="9">Belongs to the ABC transporter superfamily. Macrolide exporter (TC 3.A.1.122) family.</text>
</comment>
<keyword evidence="7 10" id="KW-1133">Transmembrane helix</keyword>
<evidence type="ECO:0000313" key="12">
    <source>
        <dbReference type="EMBL" id="HIR66682.1"/>
    </source>
</evidence>
<reference evidence="12" key="2">
    <citation type="journal article" date="2021" name="PeerJ">
        <title>Extensive microbial diversity within the chicken gut microbiome revealed by metagenomics and culture.</title>
        <authorList>
            <person name="Gilroy R."/>
            <person name="Ravi A."/>
            <person name="Getino M."/>
            <person name="Pursley I."/>
            <person name="Horton D.L."/>
            <person name="Alikhan N.F."/>
            <person name="Baker D."/>
            <person name="Gharbi K."/>
            <person name="Hall N."/>
            <person name="Watson M."/>
            <person name="Adriaenssens E.M."/>
            <person name="Foster-Nyarko E."/>
            <person name="Jarju S."/>
            <person name="Secka A."/>
            <person name="Antonio M."/>
            <person name="Oren A."/>
            <person name="Chaudhuri R.R."/>
            <person name="La Ragione R."/>
            <person name="Hildebrand F."/>
            <person name="Pallen M.J."/>
        </authorList>
    </citation>
    <scope>NUCLEOTIDE SEQUENCE</scope>
    <source>
        <strain evidence="12">ChiW16-3235</strain>
    </source>
</reference>
<dbReference type="Gene3D" id="3.40.50.300">
    <property type="entry name" value="P-loop containing nucleotide triphosphate hydrolases"/>
    <property type="match status" value="1"/>
</dbReference>
<dbReference type="InterPro" id="IPR017871">
    <property type="entry name" value="ABC_transporter-like_CS"/>
</dbReference>
<feature type="transmembrane region" description="Helical" evidence="10">
    <location>
        <begin position="950"/>
        <end position="979"/>
    </location>
</feature>
<evidence type="ECO:0000313" key="13">
    <source>
        <dbReference type="Proteomes" id="UP000823913"/>
    </source>
</evidence>
<dbReference type="GO" id="GO:0005524">
    <property type="term" value="F:ATP binding"/>
    <property type="evidence" value="ECO:0007669"/>
    <property type="project" value="UniProtKB-KW"/>
</dbReference>
<evidence type="ECO:0000256" key="3">
    <source>
        <dbReference type="ARBA" id="ARBA00022475"/>
    </source>
</evidence>
<dbReference type="GO" id="GO:0016887">
    <property type="term" value="F:ATP hydrolysis activity"/>
    <property type="evidence" value="ECO:0007669"/>
    <property type="project" value="InterPro"/>
</dbReference>
<keyword evidence="4 10" id="KW-0812">Transmembrane</keyword>
<dbReference type="InterPro" id="IPR003838">
    <property type="entry name" value="ABC3_permease_C"/>
</dbReference>
<dbReference type="Pfam" id="PF00005">
    <property type="entry name" value="ABC_tran"/>
    <property type="match status" value="1"/>
</dbReference>
<evidence type="ECO:0000259" key="11">
    <source>
        <dbReference type="PROSITE" id="PS50893"/>
    </source>
</evidence>
<dbReference type="EMBL" id="DVHK01000034">
    <property type="protein sequence ID" value="HIR66682.1"/>
    <property type="molecule type" value="Genomic_DNA"/>
</dbReference>
<evidence type="ECO:0000256" key="6">
    <source>
        <dbReference type="ARBA" id="ARBA00022840"/>
    </source>
</evidence>
<comment type="subcellular location">
    <subcellularLocation>
        <location evidence="1">Cell inner membrane</location>
        <topology evidence="1">Multi-pass membrane protein</topology>
    </subcellularLocation>
</comment>
<dbReference type="CDD" id="cd03255">
    <property type="entry name" value="ABC_MJ0796_LolCDE_FtsE"/>
    <property type="match status" value="1"/>
</dbReference>
<dbReference type="PANTHER" id="PTHR42798">
    <property type="entry name" value="LIPOPROTEIN-RELEASING SYSTEM ATP-BINDING PROTEIN LOLD"/>
    <property type="match status" value="1"/>
</dbReference>
<keyword evidence="3" id="KW-1003">Cell membrane</keyword>
<dbReference type="PROSITE" id="PS00211">
    <property type="entry name" value="ABC_TRANSPORTER_1"/>
    <property type="match status" value="1"/>
</dbReference>
<dbReference type="GO" id="GO:0022857">
    <property type="term" value="F:transmembrane transporter activity"/>
    <property type="evidence" value="ECO:0007669"/>
    <property type="project" value="UniProtKB-ARBA"/>
</dbReference>
<dbReference type="AlphaFoldDB" id="A0A9D1J969"/>
<evidence type="ECO:0000256" key="8">
    <source>
        <dbReference type="ARBA" id="ARBA00023136"/>
    </source>
</evidence>
<dbReference type="SUPFAM" id="SSF52540">
    <property type="entry name" value="P-loop containing nucleoside triphosphate hydrolases"/>
    <property type="match status" value="1"/>
</dbReference>
<name>A0A9D1J969_9FIRM</name>
<accession>A0A9D1J969</accession>
<dbReference type="FunFam" id="3.40.50.300:FF:000032">
    <property type="entry name" value="Export ABC transporter ATP-binding protein"/>
    <property type="match status" value="1"/>
</dbReference>
<gene>
    <name evidence="12" type="ORF">IAB94_01395</name>
</gene>
<reference evidence="12" key="1">
    <citation type="submission" date="2020-10" db="EMBL/GenBank/DDBJ databases">
        <authorList>
            <person name="Gilroy R."/>
        </authorList>
    </citation>
    <scope>NUCLEOTIDE SEQUENCE</scope>
    <source>
        <strain evidence="12">ChiW16-3235</strain>
    </source>
</reference>
<dbReference type="PANTHER" id="PTHR42798:SF6">
    <property type="entry name" value="CELL DIVISION ATP-BINDING PROTEIN FTSE"/>
    <property type="match status" value="1"/>
</dbReference>
<proteinExistence type="inferred from homology"/>
<sequence length="1031" mass="115066">MLELRNLVKIYKTKGGAEVRALDGVSLKFGEKGMVFLLGKSGSGKSTLLNVCGGLDTPDGGEIIIKGRSSRDFSQSDFDSYRNTFVGFVFQEYNILNEFSVEDNIALALELQGKNKNRERVHEILKQVELEDFAKRKPNTLSGGQKQRVAIARALVKNPEIIMADEPTGALDSATGKQVFDTLKKLSEQKLVIVVSHDREFAEIYGDRIIELKDGKVIADVTKTKVEPKESGENITFVGDDTLTIKNGEQLTQSDVQKINDFLLSAPKDLIISRGERQIADFKKAARIDDEGARETFGQTDEGKIVTPAYTAKDSAFIRSSLPMRHAVRIGASSMKVKPFRLFFTIFLSFISFTLFGLFSTLSFYDPAQTAAQNYLDTGLTAARVRKMYMTEEIYYNTASYADDREEYDRYSRSEYTAFTPAELNDMREQYGREALGFINYADSDSYYNTQLSIRNAGYLTSDYYSTNLGAFATFVPEAWQGAMLTDTDLSALGDDEIVISSYTFDSLYNAGIRDKNGEEVTFNSYDDIVGRQLEISTPGSGNSKWLTIAGVYQNDLPERFDSLKSSAFIDQNHYELRYELQRLLEYGAYDVALVSDGFYTANADVFAAKNEYYGFTDLLDYFEIETEVLTDPESNYNYNYYIDCVNSLPTEWGQRVPPIAFFDGREESELNAHEIVISIGDLQEDIRYALDEYYALLYEQAGELMPTDPEQAESLYALADSTSAEVYESLQILINGTYEVVEETEDGIVSTYVDATDEDYERAASQINDFINDYFSRTGKDGFNHTLHLSGLDYGEFSVAGFFYGVSSSSMSGAYFSSLDCKNIIEASDRISYKTVVTNYARPADAMYDYIYITLPGDYNGLYNLSRGDAAIGADDSYIVLDTAVSDTLYSINYVIDMLSTVFLWVGLVLAVFSMLLLFNFISVSITYKKKEIGILRAVGARSADVFKIFYSESAIITAICFVLGMIASFVACAIINAQLAPEFGVAILVFGPLSWLVMLGIAVVTSLIATFLPVYGIAKRKPVDSIRAL</sequence>
<feature type="transmembrane region" description="Helical" evidence="10">
    <location>
        <begin position="985"/>
        <end position="1014"/>
    </location>
</feature>
<keyword evidence="8 10" id="KW-0472">Membrane</keyword>
<dbReference type="Pfam" id="PF02687">
    <property type="entry name" value="FtsX"/>
    <property type="match status" value="1"/>
</dbReference>
<comment type="caution">
    <text evidence="12">The sequence shown here is derived from an EMBL/GenBank/DDBJ whole genome shotgun (WGS) entry which is preliminary data.</text>
</comment>
<evidence type="ECO:0000256" key="4">
    <source>
        <dbReference type="ARBA" id="ARBA00022692"/>
    </source>
</evidence>
<organism evidence="12 13">
    <name type="scientific">Candidatus Coproplasma avicola</name>
    <dbReference type="NCBI Taxonomy" id="2840744"/>
    <lineage>
        <taxon>Bacteria</taxon>
        <taxon>Bacillati</taxon>
        <taxon>Bacillota</taxon>
        <taxon>Clostridia</taxon>
        <taxon>Eubacteriales</taxon>
        <taxon>Candidatus Coproplasma</taxon>
    </lineage>
</organism>
<dbReference type="SMART" id="SM00382">
    <property type="entry name" value="AAA"/>
    <property type="match status" value="1"/>
</dbReference>
<evidence type="ECO:0000256" key="9">
    <source>
        <dbReference type="ARBA" id="ARBA00038388"/>
    </source>
</evidence>
<dbReference type="Proteomes" id="UP000823913">
    <property type="component" value="Unassembled WGS sequence"/>
</dbReference>
<dbReference type="InterPro" id="IPR017911">
    <property type="entry name" value="MacB-like_ATP-bd"/>
</dbReference>
<evidence type="ECO:0000256" key="7">
    <source>
        <dbReference type="ARBA" id="ARBA00022989"/>
    </source>
</evidence>
<feature type="transmembrane region" description="Helical" evidence="10">
    <location>
        <begin position="903"/>
        <end position="929"/>
    </location>
</feature>
<evidence type="ECO:0000256" key="2">
    <source>
        <dbReference type="ARBA" id="ARBA00022448"/>
    </source>
</evidence>
<dbReference type="GO" id="GO:0098796">
    <property type="term" value="C:membrane protein complex"/>
    <property type="evidence" value="ECO:0007669"/>
    <property type="project" value="UniProtKB-ARBA"/>
</dbReference>